<reference evidence="2 3" key="2">
    <citation type="submission" date="2017-02" db="EMBL/GenBank/DDBJ databases">
        <title>A genome survey and senescence transcriptome analysis in Lentinula edodes.</title>
        <authorList>
            <person name="Sakamoto Y."/>
            <person name="Nakade K."/>
            <person name="Sato S."/>
            <person name="Yoshida Y."/>
            <person name="Miyazaki K."/>
            <person name="Natsume S."/>
            <person name="Konno N."/>
        </authorList>
    </citation>
    <scope>NUCLEOTIDE SEQUENCE [LARGE SCALE GENOMIC DNA]</scope>
    <source>
        <strain evidence="2 3">NBRC 111202</strain>
    </source>
</reference>
<organism evidence="2 3">
    <name type="scientific">Lentinula edodes</name>
    <name type="common">Shiitake mushroom</name>
    <name type="synonym">Lentinus edodes</name>
    <dbReference type="NCBI Taxonomy" id="5353"/>
    <lineage>
        <taxon>Eukaryota</taxon>
        <taxon>Fungi</taxon>
        <taxon>Dikarya</taxon>
        <taxon>Basidiomycota</taxon>
        <taxon>Agaricomycotina</taxon>
        <taxon>Agaricomycetes</taxon>
        <taxon>Agaricomycetidae</taxon>
        <taxon>Agaricales</taxon>
        <taxon>Marasmiineae</taxon>
        <taxon>Omphalotaceae</taxon>
        <taxon>Lentinula</taxon>
    </lineage>
</organism>
<feature type="compositionally biased region" description="Polar residues" evidence="1">
    <location>
        <begin position="1"/>
        <end position="12"/>
    </location>
</feature>
<dbReference type="Proteomes" id="UP000188533">
    <property type="component" value="Unassembled WGS sequence"/>
</dbReference>
<proteinExistence type="predicted"/>
<evidence type="ECO:0000313" key="2">
    <source>
        <dbReference type="EMBL" id="GAW02274.1"/>
    </source>
</evidence>
<accession>A0A1Q3E597</accession>
<dbReference type="EMBL" id="BDGU01000092">
    <property type="protein sequence ID" value="GAW02274.1"/>
    <property type="molecule type" value="Genomic_DNA"/>
</dbReference>
<evidence type="ECO:0000256" key="1">
    <source>
        <dbReference type="SAM" id="MobiDB-lite"/>
    </source>
</evidence>
<dbReference type="AlphaFoldDB" id="A0A1Q3E597"/>
<feature type="compositionally biased region" description="Pro residues" evidence="1">
    <location>
        <begin position="40"/>
        <end position="55"/>
    </location>
</feature>
<name>A0A1Q3E597_LENED</name>
<gene>
    <name evidence="2" type="ORF">LENED_003919</name>
</gene>
<evidence type="ECO:0000313" key="3">
    <source>
        <dbReference type="Proteomes" id="UP000188533"/>
    </source>
</evidence>
<comment type="caution">
    <text evidence="2">The sequence shown here is derived from an EMBL/GenBank/DDBJ whole genome shotgun (WGS) entry which is preliminary data.</text>
</comment>
<reference evidence="2 3" key="1">
    <citation type="submission" date="2016-08" db="EMBL/GenBank/DDBJ databases">
        <authorList>
            <consortium name="Lentinula edodes genome sequencing consortium"/>
            <person name="Sakamoto Y."/>
            <person name="Nakade K."/>
            <person name="Sato S."/>
            <person name="Yoshida Y."/>
            <person name="Miyazaki K."/>
            <person name="Natsume S."/>
            <person name="Konno N."/>
        </authorList>
    </citation>
    <scope>NUCLEOTIDE SEQUENCE [LARGE SCALE GENOMIC DNA]</scope>
    <source>
        <strain evidence="2 3">NBRC 111202</strain>
    </source>
</reference>
<feature type="region of interest" description="Disordered" evidence="1">
    <location>
        <begin position="1"/>
        <end position="55"/>
    </location>
</feature>
<keyword evidence="3" id="KW-1185">Reference proteome</keyword>
<protein>
    <submittedName>
        <fullName evidence="2">Uncharacterized protein</fullName>
    </submittedName>
</protein>
<sequence length="81" mass="8466">MLPATYPSTSPAATFIAPPPSPHPDRNSDSGQSALLCTPPHLPPSLPLTPKPPPVFEIMDEDEGVAIDCGSEENEDRGGGF</sequence>